<dbReference type="SUPFAM" id="SSF56300">
    <property type="entry name" value="Metallo-dependent phosphatases"/>
    <property type="match status" value="1"/>
</dbReference>
<dbReference type="AlphaFoldDB" id="A0A1T0A9X4"/>
<dbReference type="PANTHER" id="PTHR42850">
    <property type="entry name" value="METALLOPHOSPHOESTERASE"/>
    <property type="match status" value="1"/>
</dbReference>
<dbReference type="GO" id="GO:0016791">
    <property type="term" value="F:phosphatase activity"/>
    <property type="evidence" value="ECO:0007669"/>
    <property type="project" value="TreeGrafter"/>
</dbReference>
<proteinExistence type="predicted"/>
<evidence type="ECO:0000313" key="5">
    <source>
        <dbReference type="Proteomes" id="UP000255279"/>
    </source>
</evidence>
<dbReference type="InterPro" id="IPR050126">
    <property type="entry name" value="Ap4A_hydrolase"/>
</dbReference>
<dbReference type="InterPro" id="IPR029052">
    <property type="entry name" value="Metallo-depent_PP-like"/>
</dbReference>
<name>A0A1T0A9X4_9GAMM</name>
<gene>
    <name evidence="3" type="primary">prpE</name>
    <name evidence="2" type="ORF">B0181_01660</name>
    <name evidence="3" type="ORF">NCTC10293_01402</name>
</gene>
<dbReference type="GO" id="GO:0005737">
    <property type="term" value="C:cytoplasm"/>
    <property type="evidence" value="ECO:0007669"/>
    <property type="project" value="TreeGrafter"/>
</dbReference>
<evidence type="ECO:0000313" key="2">
    <source>
        <dbReference type="EMBL" id="OOR92470.1"/>
    </source>
</evidence>
<dbReference type="STRING" id="34060.B0181_01660"/>
<dbReference type="InterPro" id="IPR004843">
    <property type="entry name" value="Calcineurin-like_PHP"/>
</dbReference>
<evidence type="ECO:0000259" key="1">
    <source>
        <dbReference type="Pfam" id="PF00149"/>
    </source>
</evidence>
<keyword evidence="4" id="KW-1185">Reference proteome</keyword>
<accession>A0A1T0A9X4</accession>
<protein>
    <submittedName>
        <fullName evidence="3">Bis(5'-nucleosyl)-tetraphosphatase prpE [asymmetrical]</fullName>
        <ecNumber evidence="3">3.6.1.17</ecNumber>
    </submittedName>
    <submittedName>
        <fullName evidence="2">Phosphoesterase</fullName>
    </submittedName>
</protein>
<dbReference type="EC" id="3.6.1.17" evidence="3"/>
<dbReference type="PANTHER" id="PTHR42850:SF7">
    <property type="entry name" value="BIS(5'-NUCLEOSYL)-TETRAPHOSPHATASE PRPE [ASYMMETRICAL]"/>
    <property type="match status" value="1"/>
</dbReference>
<dbReference type="Gene3D" id="3.60.21.10">
    <property type="match status" value="1"/>
</dbReference>
<evidence type="ECO:0000313" key="4">
    <source>
        <dbReference type="Proteomes" id="UP000190435"/>
    </source>
</evidence>
<feature type="domain" description="Calcineurin-like phosphoesterase" evidence="1">
    <location>
        <begin position="5"/>
        <end position="85"/>
    </location>
</feature>
<dbReference type="OrthoDB" id="9807890at2"/>
<dbReference type="RefSeq" id="WP_078275761.1">
    <property type="nucleotide sequence ID" value="NZ_CAACXO010000012.1"/>
</dbReference>
<dbReference type="GO" id="GO:0004081">
    <property type="term" value="F:bis(5'-nucleosyl)-tetraphosphatase (asymmetrical) activity"/>
    <property type="evidence" value="ECO:0007669"/>
    <property type="project" value="UniProtKB-EC"/>
</dbReference>
<reference evidence="2 4" key="1">
    <citation type="submission" date="2017-02" db="EMBL/GenBank/DDBJ databases">
        <title>Draft genome sequence of Moraxella caviae CCUG 355 type strain.</title>
        <authorList>
            <person name="Engstrom-Jakobsson H."/>
            <person name="Salva-Serra F."/>
            <person name="Thorell K."/>
            <person name="Gonzales-Siles L."/>
            <person name="Karlsson R."/>
            <person name="Boulund F."/>
            <person name="Engstrand L."/>
            <person name="Moore E."/>
        </authorList>
    </citation>
    <scope>NUCLEOTIDE SEQUENCE [LARGE SCALE GENOMIC DNA]</scope>
    <source>
        <strain evidence="2 4">CCUG 355</strain>
    </source>
</reference>
<evidence type="ECO:0000313" key="3">
    <source>
        <dbReference type="EMBL" id="STZ13824.1"/>
    </source>
</evidence>
<sequence>MIYDIIGDVHGQAHKLTGLLAKLGYRHNGRFYEPPANHQAVFIGDLVDRGNEEIATLNIVFDMLDHGAALAIMGNHEYNAIGYATPNTLSNDGSYLRPHTAHNTRQHQAFLDEVPFGSDAHRHWIGRFYELPLFIELPEAIFIHACYDTASIARLMPLLDDGNRLNPHAIQRMGQPATPEFSAIRRLLNGIDLPLPDGISMTDKMGIVRHNARVKWWLNAWQTHPISQTLFADNLPNTPLTALNDELANFHIATDKPIFIGHYWLDGAPRLLSKQVVCVDYSAGKDGFLTAYQFDTDNPTLSADNFVQFTDEF</sequence>
<dbReference type="EMBL" id="MUXU01000013">
    <property type="protein sequence ID" value="OOR92470.1"/>
    <property type="molecule type" value="Genomic_DNA"/>
</dbReference>
<keyword evidence="3" id="KW-0378">Hydrolase</keyword>
<dbReference type="Pfam" id="PF00149">
    <property type="entry name" value="Metallophos"/>
    <property type="match status" value="1"/>
</dbReference>
<dbReference type="Proteomes" id="UP000190435">
    <property type="component" value="Unassembled WGS sequence"/>
</dbReference>
<dbReference type="Proteomes" id="UP000255279">
    <property type="component" value="Unassembled WGS sequence"/>
</dbReference>
<reference evidence="3 5" key="2">
    <citation type="submission" date="2018-06" db="EMBL/GenBank/DDBJ databases">
        <authorList>
            <consortium name="Pathogen Informatics"/>
            <person name="Doyle S."/>
        </authorList>
    </citation>
    <scope>NUCLEOTIDE SEQUENCE [LARGE SCALE GENOMIC DNA]</scope>
    <source>
        <strain evidence="3 5">NCTC10293</strain>
    </source>
</reference>
<organism evidence="2 4">
    <name type="scientific">Moraxella caviae</name>
    <dbReference type="NCBI Taxonomy" id="34060"/>
    <lineage>
        <taxon>Bacteria</taxon>
        <taxon>Pseudomonadati</taxon>
        <taxon>Pseudomonadota</taxon>
        <taxon>Gammaproteobacteria</taxon>
        <taxon>Moraxellales</taxon>
        <taxon>Moraxellaceae</taxon>
        <taxon>Moraxella</taxon>
    </lineage>
</organism>
<dbReference type="EMBL" id="UGQE01000004">
    <property type="protein sequence ID" value="STZ13824.1"/>
    <property type="molecule type" value="Genomic_DNA"/>
</dbReference>